<dbReference type="Proteomes" id="UP000252995">
    <property type="component" value="Unassembled WGS sequence"/>
</dbReference>
<proteinExistence type="predicted"/>
<evidence type="ECO:0000313" key="2">
    <source>
        <dbReference type="Proteomes" id="UP000252995"/>
    </source>
</evidence>
<name>A0A366GY86_9GAMM</name>
<gene>
    <name evidence="1" type="ORF">DET50_103129</name>
</gene>
<reference evidence="1 2" key="1">
    <citation type="submission" date="2018-06" db="EMBL/GenBank/DDBJ databases">
        <title>Freshwater and sediment microbial communities from various areas in North America, analyzing microbe dynamics in response to fracking.</title>
        <authorList>
            <person name="Lamendella R."/>
        </authorList>
    </citation>
    <scope>NUCLEOTIDE SEQUENCE [LARGE SCALE GENOMIC DNA]</scope>
    <source>
        <strain evidence="1 2">114J</strain>
    </source>
</reference>
<accession>A0A366GY86</accession>
<dbReference type="OrthoDB" id="5588054at2"/>
<protein>
    <recommendedName>
        <fullName evidence="3">Zinc-finger domain-containing protein</fullName>
    </recommendedName>
</protein>
<evidence type="ECO:0000313" key="1">
    <source>
        <dbReference type="EMBL" id="RBP32569.1"/>
    </source>
</evidence>
<dbReference type="AlphaFoldDB" id="A0A366GY86"/>
<organism evidence="1 2">
    <name type="scientific">Marinobacter pelagius</name>
    <dbReference type="NCBI Taxonomy" id="379482"/>
    <lineage>
        <taxon>Bacteria</taxon>
        <taxon>Pseudomonadati</taxon>
        <taxon>Pseudomonadota</taxon>
        <taxon>Gammaproteobacteria</taxon>
        <taxon>Pseudomonadales</taxon>
        <taxon>Marinobacteraceae</taxon>
        <taxon>Marinobacter</taxon>
    </lineage>
</organism>
<comment type="caution">
    <text evidence="1">The sequence shown here is derived from an EMBL/GenBank/DDBJ whole genome shotgun (WGS) entry which is preliminary data.</text>
</comment>
<dbReference type="EMBL" id="QNRO01000003">
    <property type="protein sequence ID" value="RBP32569.1"/>
    <property type="molecule type" value="Genomic_DNA"/>
</dbReference>
<sequence>MKITDETLSAFLDHELPEAEMQAVRDQLAADPALADRLAELASVDAELQARYGAIDERPMPETVTRLLGDEPSAGAGGGPDNVIAFPGWRRVREHTGKVVAAAVIAGFALAQWLAVPGPGEEAGWAEVAQALETRPSGEPHAIDETTVTPRLTFRNQDGDWCRQYLVQKADHASEQIACRTGAGDWQQVARVDVEVNASPETYQTATGGRVLDETLNRLMEGPPIGPDAERTLIGKEWSGQ</sequence>
<evidence type="ECO:0008006" key="3">
    <source>
        <dbReference type="Google" id="ProtNLM"/>
    </source>
</evidence>
<dbReference type="RefSeq" id="WP_113861700.1">
    <property type="nucleotide sequence ID" value="NZ_QNRO01000003.1"/>
</dbReference>